<reference evidence="3" key="1">
    <citation type="submission" date="2021-02" db="EMBL/GenBank/DDBJ databases">
        <authorList>
            <person name="Nowell W R."/>
        </authorList>
    </citation>
    <scope>NUCLEOTIDE SEQUENCE</scope>
</reference>
<evidence type="ECO:0000313" key="5">
    <source>
        <dbReference type="Proteomes" id="UP000676336"/>
    </source>
</evidence>
<feature type="compositionally biased region" description="Polar residues" evidence="1">
    <location>
        <begin position="35"/>
        <end position="57"/>
    </location>
</feature>
<feature type="region of interest" description="Disordered" evidence="1">
    <location>
        <begin position="13"/>
        <end position="83"/>
    </location>
</feature>
<organism evidence="3 5">
    <name type="scientific">Rotaria magnacalcarata</name>
    <dbReference type="NCBI Taxonomy" id="392030"/>
    <lineage>
        <taxon>Eukaryota</taxon>
        <taxon>Metazoa</taxon>
        <taxon>Spiralia</taxon>
        <taxon>Gnathifera</taxon>
        <taxon>Rotifera</taxon>
        <taxon>Eurotatoria</taxon>
        <taxon>Bdelloidea</taxon>
        <taxon>Philodinida</taxon>
        <taxon>Philodinidae</taxon>
        <taxon>Rotaria</taxon>
    </lineage>
</organism>
<proteinExistence type="predicted"/>
<dbReference type="EMBL" id="CAJOBJ010079792">
    <property type="protein sequence ID" value="CAF4496033.1"/>
    <property type="molecule type" value="Genomic_DNA"/>
</dbReference>
<gene>
    <name evidence="2" type="ORF">BYL167_LOCUS30179</name>
    <name evidence="4" type="ORF">GIL414_LOCUS34487</name>
    <name evidence="3" type="ORF">SMN809_LOCUS33808</name>
</gene>
<evidence type="ECO:0000256" key="1">
    <source>
        <dbReference type="SAM" id="MobiDB-lite"/>
    </source>
</evidence>
<dbReference type="AlphaFoldDB" id="A0A8S2X3A2"/>
<dbReference type="Proteomes" id="UP000681720">
    <property type="component" value="Unassembled WGS sequence"/>
</dbReference>
<comment type="caution">
    <text evidence="3">The sequence shown here is derived from an EMBL/GenBank/DDBJ whole genome shotgun (WGS) entry which is preliminary data.</text>
</comment>
<feature type="non-terminal residue" evidence="3">
    <location>
        <position position="83"/>
    </location>
</feature>
<evidence type="ECO:0000313" key="2">
    <source>
        <dbReference type="EMBL" id="CAF4367654.1"/>
    </source>
</evidence>
<feature type="non-terminal residue" evidence="3">
    <location>
        <position position="1"/>
    </location>
</feature>
<dbReference type="EMBL" id="CAJOBH010048545">
    <property type="protein sequence ID" value="CAF4367654.1"/>
    <property type="molecule type" value="Genomic_DNA"/>
</dbReference>
<name>A0A8S2X3A2_9BILA</name>
<feature type="compositionally biased region" description="Basic and acidic residues" evidence="1">
    <location>
        <begin position="58"/>
        <end position="69"/>
    </location>
</feature>
<accession>A0A8S2X3A2</accession>
<dbReference type="EMBL" id="CAJOBI010075355">
    <property type="protein sequence ID" value="CAF4475833.1"/>
    <property type="molecule type" value="Genomic_DNA"/>
</dbReference>
<protein>
    <submittedName>
        <fullName evidence="3">Uncharacterized protein</fullName>
    </submittedName>
</protein>
<evidence type="ECO:0000313" key="4">
    <source>
        <dbReference type="EMBL" id="CAF4496033.1"/>
    </source>
</evidence>
<sequence length="83" mass="9919">IKIIYFRLLIRRDNWRDQRHTGNNNNRRGGGGNNFKQNQYAPTNNRQQYNTRISRNNRYVDNRSPHQGRDSPIQTTTEESSQN</sequence>
<feature type="compositionally biased region" description="Polar residues" evidence="1">
    <location>
        <begin position="72"/>
        <end position="83"/>
    </location>
</feature>
<evidence type="ECO:0000313" key="3">
    <source>
        <dbReference type="EMBL" id="CAF4475833.1"/>
    </source>
</evidence>
<dbReference type="Proteomes" id="UP000676336">
    <property type="component" value="Unassembled WGS sequence"/>
</dbReference>
<dbReference type="Proteomes" id="UP000681967">
    <property type="component" value="Unassembled WGS sequence"/>
</dbReference>